<gene>
    <name evidence="2" type="ORF">CEUR00632_LOCUS14536</name>
</gene>
<accession>A0A7R9VLC2</accession>
<reference evidence="2" key="1">
    <citation type="submission" date="2021-01" db="EMBL/GenBank/DDBJ databases">
        <authorList>
            <person name="Corre E."/>
            <person name="Pelletier E."/>
            <person name="Niang G."/>
            <person name="Scheremetjew M."/>
            <person name="Finn R."/>
            <person name="Kale V."/>
            <person name="Holt S."/>
            <person name="Cochrane G."/>
            <person name="Meng A."/>
            <person name="Brown T."/>
            <person name="Cohen L."/>
        </authorList>
    </citation>
    <scope>NUCLEOTIDE SEQUENCE</scope>
    <source>
        <strain evidence="2">CCMP219</strain>
    </source>
</reference>
<name>A0A7R9VLC2_9CHLO</name>
<sequence>MPTSSTRRHAKEPDKQRLSAFRHLKSAVRTEMSALGRLGGRALGLGAGAASSAVANPSSVQARATVAAPAPAPSAAVKGCSDDEWLLTDPSPNGDVILFRPFRTEEIDNALGELRGLLGCDGRSDAAAFRIEEEAEDGGSNSSDGGNSHADAVIAGASLLPPEAGTAAGARSAAGGVDVQCLLDLTNRMLRRPGMQSELVKALMEDTEIQGILLREAGDLDTYLLAAGVAPVSLLPPAARAAAGAGEASDGGGGDLVAHVVGAVAHALEHAGAAMGRVANWLRNCLWALPGAGGAPAAGSGRAKHDDSSHAGRILRGVLTIGVAVVMLMVLRRPGLSFMRRPPL</sequence>
<dbReference type="AlphaFoldDB" id="A0A7R9VLC2"/>
<organism evidence="2">
    <name type="scientific">Chlamydomonas euryale</name>
    <dbReference type="NCBI Taxonomy" id="1486919"/>
    <lineage>
        <taxon>Eukaryota</taxon>
        <taxon>Viridiplantae</taxon>
        <taxon>Chlorophyta</taxon>
        <taxon>core chlorophytes</taxon>
        <taxon>Chlorophyceae</taxon>
        <taxon>CS clade</taxon>
        <taxon>Chlamydomonadales</taxon>
        <taxon>Chlamydomonadaceae</taxon>
        <taxon>Chlamydomonas</taxon>
    </lineage>
</organism>
<feature type="transmembrane region" description="Helical" evidence="1">
    <location>
        <begin position="314"/>
        <end position="331"/>
    </location>
</feature>
<evidence type="ECO:0000313" key="2">
    <source>
        <dbReference type="EMBL" id="CAD8298390.1"/>
    </source>
</evidence>
<keyword evidence="1" id="KW-1133">Transmembrane helix</keyword>
<proteinExistence type="predicted"/>
<evidence type="ECO:0000256" key="1">
    <source>
        <dbReference type="SAM" id="Phobius"/>
    </source>
</evidence>
<keyword evidence="1" id="KW-0472">Membrane</keyword>
<protein>
    <submittedName>
        <fullName evidence="2">Uncharacterized protein</fullName>
    </submittedName>
</protein>
<keyword evidence="1" id="KW-0812">Transmembrane</keyword>
<dbReference type="EMBL" id="HBEC01031352">
    <property type="protein sequence ID" value="CAD8298390.1"/>
    <property type="molecule type" value="Transcribed_RNA"/>
</dbReference>